<dbReference type="InterPro" id="IPR051329">
    <property type="entry name" value="NIR_SIR_4Fe-4S"/>
</dbReference>
<evidence type="ECO:0000256" key="1">
    <source>
        <dbReference type="ARBA" id="ARBA00022485"/>
    </source>
</evidence>
<comment type="caution">
    <text evidence="10">The sequence shown here is derived from an EMBL/GenBank/DDBJ whole genome shotgun (WGS) entry which is preliminary data.</text>
</comment>
<keyword evidence="5" id="KW-0408">Iron</keyword>
<feature type="region of interest" description="Disordered" evidence="7">
    <location>
        <begin position="1"/>
        <end position="23"/>
    </location>
</feature>
<feature type="domain" description="Nitrite/sulphite reductase 4Fe-4S" evidence="8">
    <location>
        <begin position="111"/>
        <end position="254"/>
    </location>
</feature>
<evidence type="ECO:0000256" key="5">
    <source>
        <dbReference type="ARBA" id="ARBA00023004"/>
    </source>
</evidence>
<dbReference type="Pfam" id="PF01077">
    <property type="entry name" value="NIR_SIR"/>
    <property type="match status" value="1"/>
</dbReference>
<name>A0A2A2PKJ0_9PSED</name>
<evidence type="ECO:0000256" key="2">
    <source>
        <dbReference type="ARBA" id="ARBA00022617"/>
    </source>
</evidence>
<evidence type="ECO:0000259" key="9">
    <source>
        <dbReference type="Pfam" id="PF03460"/>
    </source>
</evidence>
<dbReference type="Proteomes" id="UP000217830">
    <property type="component" value="Unassembled WGS sequence"/>
</dbReference>
<evidence type="ECO:0000313" key="10">
    <source>
        <dbReference type="EMBL" id="PAW55745.1"/>
    </source>
</evidence>
<keyword evidence="3" id="KW-0479">Metal-binding</keyword>
<evidence type="ECO:0000313" key="11">
    <source>
        <dbReference type="Proteomes" id="UP000217830"/>
    </source>
</evidence>
<dbReference type="GO" id="GO:0051539">
    <property type="term" value="F:4 iron, 4 sulfur cluster binding"/>
    <property type="evidence" value="ECO:0007669"/>
    <property type="project" value="UniProtKB-KW"/>
</dbReference>
<dbReference type="SUPFAM" id="SSF55124">
    <property type="entry name" value="Nitrite/Sulfite reductase N-terminal domain-like"/>
    <property type="match status" value="2"/>
</dbReference>
<keyword evidence="1" id="KW-0004">4Fe-4S</keyword>
<proteinExistence type="predicted"/>
<sequence>MATFRPLQRCQPAGHPLNERPLSTALRPSACPGLLRIVQALDGGICRIKLNGGSITADQADAVANAAERFARGEIEATNRANLQIRGIGEQSAVLIDRLLAAGLGPQTAAGDDVRNLMLSPSAGIDRRLLFDTRPLAEQILLTLQTHPRFPELSAKFAVQLDGGEALAMLAHPHDLWLSAFECDGEVLLAFGLAGCPTDRAAGAVTLENGHALVVAVLELFLERARPEQTRMRHLLDEWPMPAFLEQLRERVAIKAVVARQRTPLAEALHIGVHPQNAADRVYVGAVPALGRLDPVMLRGAARLAREYGDGSLRFTPWQSLLLPNVKPSDAAHVLQTLTQLHWLTDAREALSRLIACTGSSGCGKGLADTKHDARWLATLLPQAQNVHLSGCPRSCAAAHCAPATLLAISPGHYDLYFRDAALPGFGTLHARNLTIEAAAILLDARSRSPLDA</sequence>
<dbReference type="GO" id="GO:0020037">
    <property type="term" value="F:heme binding"/>
    <property type="evidence" value="ECO:0007669"/>
    <property type="project" value="InterPro"/>
</dbReference>
<dbReference type="EMBL" id="NRST01000001">
    <property type="protein sequence ID" value="PAW55745.1"/>
    <property type="molecule type" value="Genomic_DNA"/>
</dbReference>
<keyword evidence="2" id="KW-0349">Heme</keyword>
<gene>
    <name evidence="10" type="primary">cobG</name>
    <name evidence="10" type="ORF">CKQ80_10675</name>
</gene>
<feature type="domain" description="Nitrite/Sulfite reductase ferredoxin-like" evidence="9">
    <location>
        <begin position="45"/>
        <end position="101"/>
    </location>
</feature>
<evidence type="ECO:0000256" key="4">
    <source>
        <dbReference type="ARBA" id="ARBA00023002"/>
    </source>
</evidence>
<dbReference type="InterPro" id="IPR005117">
    <property type="entry name" value="NiRdtase/SiRdtase_haem-b_fer"/>
</dbReference>
<evidence type="ECO:0000259" key="8">
    <source>
        <dbReference type="Pfam" id="PF01077"/>
    </source>
</evidence>
<dbReference type="AlphaFoldDB" id="A0A2A2PKJ0"/>
<keyword evidence="6" id="KW-0411">Iron-sulfur</keyword>
<evidence type="ECO:0000256" key="6">
    <source>
        <dbReference type="ARBA" id="ARBA00023014"/>
    </source>
</evidence>
<evidence type="ECO:0000256" key="7">
    <source>
        <dbReference type="SAM" id="MobiDB-lite"/>
    </source>
</evidence>
<dbReference type="SUPFAM" id="SSF56014">
    <property type="entry name" value="Nitrite and sulphite reductase 4Fe-4S domain-like"/>
    <property type="match status" value="2"/>
</dbReference>
<keyword evidence="11" id="KW-1185">Reference proteome</keyword>
<dbReference type="PANTHER" id="PTHR32439:SF9">
    <property type="entry name" value="BLR3264 PROTEIN"/>
    <property type="match status" value="1"/>
</dbReference>
<dbReference type="NCBIfam" id="TIGR02435">
    <property type="entry name" value="CobG"/>
    <property type="match status" value="1"/>
</dbReference>
<dbReference type="InterPro" id="IPR006067">
    <property type="entry name" value="NO2/SO3_Rdtase_4Fe4S_dom"/>
</dbReference>
<feature type="domain" description="Nitrite/Sulfite reductase ferredoxin-like" evidence="9">
    <location>
        <begin position="274"/>
        <end position="339"/>
    </location>
</feature>
<protein>
    <submittedName>
        <fullName evidence="10">Precorrin-3B synthase</fullName>
    </submittedName>
</protein>
<dbReference type="GO" id="GO:0016491">
    <property type="term" value="F:oxidoreductase activity"/>
    <property type="evidence" value="ECO:0007669"/>
    <property type="project" value="UniProtKB-KW"/>
</dbReference>
<dbReference type="Gene3D" id="3.90.480.10">
    <property type="entry name" value="Sulfite Reductase Hemoprotein,Domain 2"/>
    <property type="match status" value="1"/>
</dbReference>
<organism evidence="10 11">
    <name type="scientific">Pseudomonas moraviensis</name>
    <dbReference type="NCBI Taxonomy" id="321662"/>
    <lineage>
        <taxon>Bacteria</taxon>
        <taxon>Pseudomonadati</taxon>
        <taxon>Pseudomonadota</taxon>
        <taxon>Gammaproteobacteria</taxon>
        <taxon>Pseudomonadales</taxon>
        <taxon>Pseudomonadaceae</taxon>
        <taxon>Pseudomonas</taxon>
    </lineage>
</organism>
<evidence type="ECO:0000256" key="3">
    <source>
        <dbReference type="ARBA" id="ARBA00022723"/>
    </source>
</evidence>
<dbReference type="PANTHER" id="PTHR32439">
    <property type="entry name" value="FERREDOXIN--NITRITE REDUCTASE, CHLOROPLASTIC"/>
    <property type="match status" value="1"/>
</dbReference>
<dbReference type="InterPro" id="IPR036136">
    <property type="entry name" value="Nit/Sulf_reduc_fer-like_dom_sf"/>
</dbReference>
<dbReference type="Pfam" id="PF03460">
    <property type="entry name" value="NIR_SIR_ferr"/>
    <property type="match status" value="2"/>
</dbReference>
<dbReference type="Gene3D" id="3.30.413.10">
    <property type="entry name" value="Sulfite Reductase Hemoprotein, domain 1"/>
    <property type="match status" value="2"/>
</dbReference>
<keyword evidence="4" id="KW-0560">Oxidoreductase</keyword>
<dbReference type="GO" id="GO:0046872">
    <property type="term" value="F:metal ion binding"/>
    <property type="evidence" value="ECO:0007669"/>
    <property type="project" value="UniProtKB-KW"/>
</dbReference>
<reference evidence="10 11" key="1">
    <citation type="submission" date="2017-08" db="EMBL/GenBank/DDBJ databases">
        <title>Draft Genome Sequence of Pseudomonas moraviensis TYU6, isolated from Taxus cuspidata by using PacBio Single-Molecule Real-Time Technology.</title>
        <authorList>
            <person name="Baek K.-H."/>
            <person name="Mishra A.K."/>
        </authorList>
    </citation>
    <scope>NUCLEOTIDE SEQUENCE [LARGE SCALE GENOMIC DNA]</scope>
    <source>
        <strain evidence="10 11">TYU6</strain>
    </source>
</reference>
<dbReference type="InterPro" id="IPR045854">
    <property type="entry name" value="NO2/SO3_Rdtase_4Fe4S_sf"/>
</dbReference>
<accession>A0A2A2PKJ0</accession>
<dbReference type="InterPro" id="IPR012798">
    <property type="entry name" value="Cbl_synth_CobG-like"/>
</dbReference>